<dbReference type="EMBL" id="CAJNNW010033153">
    <property type="protein sequence ID" value="CAE8717404.1"/>
    <property type="molecule type" value="Genomic_DNA"/>
</dbReference>
<reference evidence="2" key="1">
    <citation type="submission" date="2021-02" db="EMBL/GenBank/DDBJ databases">
        <authorList>
            <person name="Dougan E. K."/>
            <person name="Rhodes N."/>
            <person name="Thang M."/>
            <person name="Chan C."/>
        </authorList>
    </citation>
    <scope>NUCLEOTIDE SEQUENCE</scope>
</reference>
<keyword evidence="1" id="KW-0812">Transmembrane</keyword>
<proteinExistence type="predicted"/>
<evidence type="ECO:0000256" key="1">
    <source>
        <dbReference type="SAM" id="Phobius"/>
    </source>
</evidence>
<evidence type="ECO:0000313" key="2">
    <source>
        <dbReference type="EMBL" id="CAE8717404.1"/>
    </source>
</evidence>
<sequence length="125" mass="13976">GSRLRSRPAILPGEDRWNHQSCQHVLSGIACSNVTGFVIFLITFLLNCCRYSCCLRRENSAPCVREKTIQMRVVVEVVVVIVVVCQALVWQCLEGSFHFQGLLLKAYGYCRRPLCGAALCQDRAG</sequence>
<organism evidence="2 3">
    <name type="scientific">Polarella glacialis</name>
    <name type="common">Dinoflagellate</name>
    <dbReference type="NCBI Taxonomy" id="89957"/>
    <lineage>
        <taxon>Eukaryota</taxon>
        <taxon>Sar</taxon>
        <taxon>Alveolata</taxon>
        <taxon>Dinophyceae</taxon>
        <taxon>Suessiales</taxon>
        <taxon>Suessiaceae</taxon>
        <taxon>Polarella</taxon>
    </lineage>
</organism>
<name>A0A813L5V2_POLGL</name>
<feature type="non-terminal residue" evidence="2">
    <location>
        <position position="1"/>
    </location>
</feature>
<gene>
    <name evidence="2" type="ORF">PGLA2088_LOCUS39518</name>
</gene>
<dbReference type="Proteomes" id="UP000626109">
    <property type="component" value="Unassembled WGS sequence"/>
</dbReference>
<evidence type="ECO:0000313" key="3">
    <source>
        <dbReference type="Proteomes" id="UP000626109"/>
    </source>
</evidence>
<dbReference type="AlphaFoldDB" id="A0A813L5V2"/>
<keyword evidence="1" id="KW-1133">Transmembrane helix</keyword>
<protein>
    <submittedName>
        <fullName evidence="2">Uncharacterized protein</fullName>
    </submittedName>
</protein>
<feature type="transmembrane region" description="Helical" evidence="1">
    <location>
        <begin position="25"/>
        <end position="48"/>
    </location>
</feature>
<feature type="non-terminal residue" evidence="2">
    <location>
        <position position="125"/>
    </location>
</feature>
<comment type="caution">
    <text evidence="2">The sequence shown here is derived from an EMBL/GenBank/DDBJ whole genome shotgun (WGS) entry which is preliminary data.</text>
</comment>
<feature type="transmembrane region" description="Helical" evidence="1">
    <location>
        <begin position="69"/>
        <end position="90"/>
    </location>
</feature>
<keyword evidence="1" id="KW-0472">Membrane</keyword>
<accession>A0A813L5V2</accession>